<proteinExistence type="predicted"/>
<dbReference type="Proteomes" id="UP000494165">
    <property type="component" value="Unassembled WGS sequence"/>
</dbReference>
<keyword evidence="4" id="KW-1185">Reference proteome</keyword>
<evidence type="ECO:0000256" key="2">
    <source>
        <dbReference type="SAM" id="Phobius"/>
    </source>
</evidence>
<sequence length="143" mass="15289">MASTSAVLGAATGAGLALLVAMTLVIYRYYAHKRKAKEWSALERCSSSGSRQSRGQGSNYNYTVSQQQQFSLPKESHAVQPGSSAAVLAHQSRSFPGGQPRLARSPSVSSQGSVDSGSVARQASIRKLIPKMIDLQYPARYAK</sequence>
<feature type="compositionally biased region" description="Polar residues" evidence="1">
    <location>
        <begin position="59"/>
        <end position="71"/>
    </location>
</feature>
<feature type="compositionally biased region" description="Low complexity" evidence="1">
    <location>
        <begin position="46"/>
        <end position="58"/>
    </location>
</feature>
<evidence type="ECO:0000313" key="4">
    <source>
        <dbReference type="Proteomes" id="UP000494165"/>
    </source>
</evidence>
<evidence type="ECO:0000256" key="1">
    <source>
        <dbReference type="SAM" id="MobiDB-lite"/>
    </source>
</evidence>
<name>A0A8S1CP36_9INSE</name>
<gene>
    <name evidence="3" type="ORF">CLODIP_2_CD08194</name>
</gene>
<keyword evidence="2" id="KW-0812">Transmembrane</keyword>
<keyword evidence="2" id="KW-0472">Membrane</keyword>
<comment type="caution">
    <text evidence="3">The sequence shown here is derived from an EMBL/GenBank/DDBJ whole genome shotgun (WGS) entry which is preliminary data.</text>
</comment>
<dbReference type="AlphaFoldDB" id="A0A8S1CP36"/>
<dbReference type="OrthoDB" id="67700at2759"/>
<organism evidence="3 4">
    <name type="scientific">Cloeon dipterum</name>
    <dbReference type="NCBI Taxonomy" id="197152"/>
    <lineage>
        <taxon>Eukaryota</taxon>
        <taxon>Metazoa</taxon>
        <taxon>Ecdysozoa</taxon>
        <taxon>Arthropoda</taxon>
        <taxon>Hexapoda</taxon>
        <taxon>Insecta</taxon>
        <taxon>Pterygota</taxon>
        <taxon>Palaeoptera</taxon>
        <taxon>Ephemeroptera</taxon>
        <taxon>Pisciforma</taxon>
        <taxon>Baetidae</taxon>
        <taxon>Cloeon</taxon>
    </lineage>
</organism>
<dbReference type="EMBL" id="CADEPI010000053">
    <property type="protein sequence ID" value="CAB3370621.1"/>
    <property type="molecule type" value="Genomic_DNA"/>
</dbReference>
<feature type="compositionally biased region" description="Low complexity" evidence="1">
    <location>
        <begin position="105"/>
        <end position="119"/>
    </location>
</feature>
<feature type="region of interest" description="Disordered" evidence="1">
    <location>
        <begin position="41"/>
        <end position="121"/>
    </location>
</feature>
<protein>
    <submittedName>
        <fullName evidence="3">Uncharacterized protein</fullName>
    </submittedName>
</protein>
<accession>A0A8S1CP36</accession>
<evidence type="ECO:0000313" key="3">
    <source>
        <dbReference type="EMBL" id="CAB3370621.1"/>
    </source>
</evidence>
<keyword evidence="2" id="KW-1133">Transmembrane helix</keyword>
<feature type="transmembrane region" description="Helical" evidence="2">
    <location>
        <begin position="6"/>
        <end position="27"/>
    </location>
</feature>
<reference evidence="3 4" key="1">
    <citation type="submission" date="2020-04" db="EMBL/GenBank/DDBJ databases">
        <authorList>
            <person name="Alioto T."/>
            <person name="Alioto T."/>
            <person name="Gomez Garrido J."/>
        </authorList>
    </citation>
    <scope>NUCLEOTIDE SEQUENCE [LARGE SCALE GENOMIC DNA]</scope>
</reference>